<name>A0A327M7L9_9PROT</name>
<protein>
    <submittedName>
        <fullName evidence="2">DUF58 domain-containing protein</fullName>
    </submittedName>
</protein>
<dbReference type="EMBL" id="QLIX01000005">
    <property type="protein sequence ID" value="RAI59301.1"/>
    <property type="molecule type" value="Genomic_DNA"/>
</dbReference>
<gene>
    <name evidence="2" type="ORF">DOO78_09750</name>
</gene>
<dbReference type="InterPro" id="IPR002881">
    <property type="entry name" value="DUF58"/>
</dbReference>
<organism evidence="2 3">
    <name type="scientific">Roseicella frigidaeris</name>
    <dbReference type="NCBI Taxonomy" id="2230885"/>
    <lineage>
        <taxon>Bacteria</taxon>
        <taxon>Pseudomonadati</taxon>
        <taxon>Pseudomonadota</taxon>
        <taxon>Alphaproteobacteria</taxon>
        <taxon>Acetobacterales</taxon>
        <taxon>Roseomonadaceae</taxon>
        <taxon>Roseicella</taxon>
    </lineage>
</organism>
<sequence length="300" mass="32363">MAEPRKPDAPGQTALRAEALGARLPPLVVAADRIAATVLQGVHGRRRAGQGDAFWQFRPFLPGDAAGRIDWRQSAKSDRLFIRETEWEAAQTVALWSDASRSMEWRFAAGRPSKRERADLLTAALAALVLRGGERVRLIGGAGRSHAGRAGLASLVDSMGLVTKSRALPVPDPGLPRHARAVLIGDFMAPLPEIHAAIAALAAWPVRGHILQVLDPEEETLGEGNRAYAGRVLFEWGAGGQSILVPRVEEARPIYVERLRHHREGIAAIAAAAGWGFMTHHVDQPPQTALLALWQALGPD</sequence>
<dbReference type="PANTHER" id="PTHR33608:SF6">
    <property type="entry name" value="BLL2464 PROTEIN"/>
    <property type="match status" value="1"/>
</dbReference>
<keyword evidence="3" id="KW-1185">Reference proteome</keyword>
<accession>A0A327M7L9</accession>
<dbReference type="PANTHER" id="PTHR33608">
    <property type="entry name" value="BLL2464 PROTEIN"/>
    <property type="match status" value="1"/>
</dbReference>
<feature type="domain" description="DUF58" evidence="1">
    <location>
        <begin position="57"/>
        <end position="263"/>
    </location>
</feature>
<evidence type="ECO:0000313" key="3">
    <source>
        <dbReference type="Proteomes" id="UP000249065"/>
    </source>
</evidence>
<dbReference type="OrthoDB" id="9794556at2"/>
<comment type="caution">
    <text evidence="2">The sequence shown here is derived from an EMBL/GenBank/DDBJ whole genome shotgun (WGS) entry which is preliminary data.</text>
</comment>
<proteinExistence type="predicted"/>
<reference evidence="3" key="1">
    <citation type="submission" date="2018-06" db="EMBL/GenBank/DDBJ databases">
        <authorList>
            <person name="Khan S.A."/>
        </authorList>
    </citation>
    <scope>NUCLEOTIDE SEQUENCE [LARGE SCALE GENOMIC DNA]</scope>
    <source>
        <strain evidence="3">DB-1506</strain>
    </source>
</reference>
<evidence type="ECO:0000313" key="2">
    <source>
        <dbReference type="EMBL" id="RAI59301.1"/>
    </source>
</evidence>
<dbReference type="Proteomes" id="UP000249065">
    <property type="component" value="Unassembled WGS sequence"/>
</dbReference>
<dbReference type="RefSeq" id="WP_111469558.1">
    <property type="nucleotide sequence ID" value="NZ_QLIX01000005.1"/>
</dbReference>
<dbReference type="Pfam" id="PF01882">
    <property type="entry name" value="DUF58"/>
    <property type="match status" value="1"/>
</dbReference>
<evidence type="ECO:0000259" key="1">
    <source>
        <dbReference type="Pfam" id="PF01882"/>
    </source>
</evidence>
<dbReference type="AlphaFoldDB" id="A0A327M7L9"/>